<dbReference type="SUPFAM" id="SSF109604">
    <property type="entry name" value="HD-domain/PDEase-like"/>
    <property type="match status" value="1"/>
</dbReference>
<protein>
    <recommendedName>
        <fullName evidence="1">HD/PDEase domain-containing protein</fullName>
    </recommendedName>
</protein>
<organism evidence="2 3">
    <name type="scientific">Campylobacter concisus</name>
    <dbReference type="NCBI Taxonomy" id="199"/>
    <lineage>
        <taxon>Bacteria</taxon>
        <taxon>Pseudomonadati</taxon>
        <taxon>Campylobacterota</taxon>
        <taxon>Epsilonproteobacteria</taxon>
        <taxon>Campylobacterales</taxon>
        <taxon>Campylobacteraceae</taxon>
        <taxon>Campylobacter</taxon>
    </lineage>
</organism>
<geneLocation type="plasmid" evidence="3">
    <name>picon</name>
</geneLocation>
<dbReference type="CDD" id="cd00077">
    <property type="entry name" value="HDc"/>
    <property type="match status" value="1"/>
</dbReference>
<reference evidence="2 3" key="1">
    <citation type="journal article" date="2018" name="Emerg. Microbes Infect.">
        <title>Genomic analysis of oral Campylobacter concisus strains identified a potential bacterial molecular marker associated with active Crohn's disease.</title>
        <authorList>
            <person name="Liu F."/>
            <person name="Ma R."/>
            <person name="Tay C.Y.A."/>
            <person name="Octavia S."/>
            <person name="Lan R."/>
            <person name="Chung H.K.L."/>
            <person name="Riordan S.M."/>
            <person name="Grimm M.C."/>
            <person name="Leong R.W."/>
            <person name="Tanaka M.M."/>
            <person name="Connor S."/>
            <person name="Zhang L."/>
        </authorList>
    </citation>
    <scope>NUCLEOTIDE SEQUENCE [LARGE SCALE GENOMIC DNA]</scope>
    <source>
        <strain evidence="2 3">P2CDO4</strain>
        <plasmid evidence="2">pICON</plasmid>
    </source>
</reference>
<dbReference type="Gene3D" id="1.10.3210.10">
    <property type="entry name" value="Hypothetical protein af1432"/>
    <property type="match status" value="1"/>
</dbReference>
<name>A0A2R4P3C6_9BACT</name>
<dbReference type="Proteomes" id="UP000241854">
    <property type="component" value="Plasmid pICON"/>
</dbReference>
<feature type="domain" description="HD/PDEase" evidence="1">
    <location>
        <begin position="630"/>
        <end position="735"/>
    </location>
</feature>
<evidence type="ECO:0000313" key="2">
    <source>
        <dbReference type="EMBL" id="AVX45071.1"/>
    </source>
</evidence>
<dbReference type="RefSeq" id="WP_107917373.1">
    <property type="nucleotide sequence ID" value="NZ_CP021643.1"/>
</dbReference>
<dbReference type="InterPro" id="IPR003607">
    <property type="entry name" value="HD/PDEase_dom"/>
</dbReference>
<dbReference type="AlphaFoldDB" id="A0A2R4P3C6"/>
<dbReference type="SMART" id="SM00471">
    <property type="entry name" value="HDc"/>
    <property type="match status" value="1"/>
</dbReference>
<keyword evidence="2" id="KW-0614">Plasmid</keyword>
<evidence type="ECO:0000313" key="3">
    <source>
        <dbReference type="Proteomes" id="UP000241854"/>
    </source>
</evidence>
<dbReference type="EMBL" id="CP021643">
    <property type="protein sequence ID" value="AVX45071.1"/>
    <property type="molecule type" value="Genomic_DNA"/>
</dbReference>
<sequence length="909" mass="103382">MSENLKEILSKEKNQVIGEKFVGIKIVEQSIEDSETIYSYNGNKVENTVQDLEDVADLLVNADGVENMNGKKIYYEVADTPEETIKDVRNKFKSKTSNSETYINSIKSIINNEEQNDFINKIMLPKITKAIADTNTTKAELILKSPLMIEALSQAGYAGIEMGTFGDQEPYAVLKKEDEGKITNGGTIKNFDEIYSMLRQDWFNNKKIAGDALGFDKLTEQISQDLNNILKSDFIYNNVSTLSKNPFESQERKDNILGHLAALSLLDTTEQDKQRLIEEYLSDLLDSIEDHQQTLDRDYQRNLYANIAEIANKTKNTFTIANIANKFKKHAKLFSKSDPYSVDIANKLNYIADEIVKNRSIKEDVFVEMDVAPLVTPVVFEGTKIKINGKMVDLKDNEKFVNMYQRHNSNGTVKFYVSTTTAGFLNNTLVIDYDPEKQQITKASRYGTDLKTTIAMDNYAYNRESSFAMFGKKRIRKDFLADMKNKTAALLDRHIPRDLEPLKQGLKVFGNFTKTFATRVANLMINTTVAGAKFAYDASQKALIAINEKQPQLQNNINAIGVKIKDSAESMFSIFKERVFKAFIKEPKDVTSLTLGKLVKDFDTSHLSKEDFITKVCANLLNSRGFLGSVEYSTLQHSLNVAKITNYYLKDISITNEQKNEIVLKALMHDMVEAIAVGDLPTPLKDQMPKIREFEDKMLKGLYERLGLKETKYDNIVKLADKQERATFIQLHFTEQNQKNLGNMIGDYITKVASKNMKLNSEEAKAGMGIIILNGYKEFLDGKDIKEINPETREFIKFNKLDKKEDYILSSKAYLEAKLDMNLSKNPYEILEEVSSVVNELGISIPTEKFIKAFDETRFAEVNLAFLDKEDRNNSIIAQAEHLFKDKIVENDYGDDQEIEQGQSSKIKF</sequence>
<evidence type="ECO:0000259" key="1">
    <source>
        <dbReference type="SMART" id="SM00471"/>
    </source>
</evidence>
<proteinExistence type="predicted"/>
<dbReference type="Pfam" id="PF12917">
    <property type="entry name" value="YfbR-like"/>
    <property type="match status" value="1"/>
</dbReference>
<gene>
    <name evidence="2" type="ORF">CCS77_2065</name>
</gene>
<accession>A0A2R4P3C6</accession>